<keyword evidence="5 9" id="KW-0812">Transmembrane</keyword>
<feature type="transmembrane region" description="Helical" evidence="9">
    <location>
        <begin position="182"/>
        <end position="199"/>
    </location>
</feature>
<comment type="caution">
    <text evidence="10">The sequence shown here is derived from an EMBL/GenBank/DDBJ whole genome shotgun (WGS) entry which is preliminary data.</text>
</comment>
<keyword evidence="6 9" id="KW-0769">Symport</keyword>
<dbReference type="AlphaFoldDB" id="A0A923EE15"/>
<dbReference type="PANTHER" id="PTHR30330:SF3">
    <property type="entry name" value="TRANSCRIPTIONAL REGULATOR, LRP FAMILY"/>
    <property type="match status" value="1"/>
</dbReference>
<dbReference type="Pfam" id="PF01235">
    <property type="entry name" value="Na_Ala_symp"/>
    <property type="match status" value="1"/>
</dbReference>
<keyword evidence="11" id="KW-1185">Reference proteome</keyword>
<feature type="transmembrane region" description="Helical" evidence="9">
    <location>
        <begin position="413"/>
        <end position="430"/>
    </location>
</feature>
<evidence type="ECO:0000313" key="11">
    <source>
        <dbReference type="Proteomes" id="UP000563151"/>
    </source>
</evidence>
<dbReference type="GO" id="GO:0005886">
    <property type="term" value="C:plasma membrane"/>
    <property type="evidence" value="ECO:0007669"/>
    <property type="project" value="UniProtKB-SubCell"/>
</dbReference>
<proteinExistence type="inferred from homology"/>
<evidence type="ECO:0000256" key="6">
    <source>
        <dbReference type="ARBA" id="ARBA00022847"/>
    </source>
</evidence>
<dbReference type="FunFam" id="1.20.1740.10:FF:000004">
    <property type="entry name" value="Sodium:alanine symporter family protein"/>
    <property type="match status" value="1"/>
</dbReference>
<name>A0A923EE15_CLOTT</name>
<dbReference type="InterPro" id="IPR001463">
    <property type="entry name" value="Na/Ala_symport"/>
</dbReference>
<dbReference type="Proteomes" id="UP000563151">
    <property type="component" value="Unassembled WGS sequence"/>
</dbReference>
<sequence>MGSLNDIIAKIDSFLWNWPLLILLLGTHIFLTFRLKFIQRHLGKAIKLSVAKDEDAKGDVSQFSALTTALAGTIGTGNIVGVATAISLGGPGAVFWTWLTGVFGISTKYAESLLSTKYRMKTEDGTMAGGPMYVLEYGMKKKWLGVLFALFTSIAAIGTGGMVQANAISMMVNDTFKVPTKIIAIVVAVLTAVVILGGIKNIAKVCQVLVPFMAGFYILGCFIILAMNYKNIPNSLHTIISSAFTGRAAIGGFAGSSVIMAMRFGVSRGLFSNESGLGSAPIVSAAAQTRNPVRQALVASTGTFWDTVIVCAITGLVLTNTGVWTQGLQGGQLTKEAFASIPVVGPVVLTIGLMTFAFSTILGWSYYGEKSIEYLLGKKAILPYKILWVIMVYIGAIFSLDFVWNFADLANGLMAIPNLISLIALSGVVVSETKKYLWEGNLEQNMEEEKVANL</sequence>
<evidence type="ECO:0000256" key="8">
    <source>
        <dbReference type="ARBA" id="ARBA00023136"/>
    </source>
</evidence>
<evidence type="ECO:0000256" key="9">
    <source>
        <dbReference type="RuleBase" id="RU363064"/>
    </source>
</evidence>
<keyword evidence="7 9" id="KW-1133">Transmembrane helix</keyword>
<protein>
    <submittedName>
        <fullName evidence="10">Sodium:alanine symporter family protein</fullName>
    </submittedName>
</protein>
<gene>
    <name evidence="10" type="ORF">HGG79_15110</name>
</gene>
<organism evidence="10 11">
    <name type="scientific">Clostridium tetanomorphum</name>
    <dbReference type="NCBI Taxonomy" id="1553"/>
    <lineage>
        <taxon>Bacteria</taxon>
        <taxon>Bacillati</taxon>
        <taxon>Bacillota</taxon>
        <taxon>Clostridia</taxon>
        <taxon>Eubacteriales</taxon>
        <taxon>Clostridiaceae</taxon>
        <taxon>Clostridium</taxon>
    </lineage>
</organism>
<feature type="transmembrane region" description="Helical" evidence="9">
    <location>
        <begin position="338"/>
        <end position="365"/>
    </location>
</feature>
<feature type="transmembrane region" description="Helical" evidence="9">
    <location>
        <begin position="239"/>
        <end position="262"/>
    </location>
</feature>
<dbReference type="Gene3D" id="1.20.1740.10">
    <property type="entry name" value="Amino acid/polyamine transporter I"/>
    <property type="match status" value="1"/>
</dbReference>
<feature type="transmembrane region" description="Helical" evidence="9">
    <location>
        <begin position="15"/>
        <end position="35"/>
    </location>
</feature>
<dbReference type="EMBL" id="JAAZWO010000022">
    <property type="protein sequence ID" value="MBC2399093.1"/>
    <property type="molecule type" value="Genomic_DNA"/>
</dbReference>
<keyword evidence="3 9" id="KW-0813">Transport</keyword>
<feature type="transmembrane region" description="Helical" evidence="9">
    <location>
        <begin position="208"/>
        <end position="227"/>
    </location>
</feature>
<dbReference type="NCBIfam" id="TIGR00835">
    <property type="entry name" value="agcS"/>
    <property type="match status" value="1"/>
</dbReference>
<dbReference type="RefSeq" id="WP_035148356.1">
    <property type="nucleotide sequence ID" value="NZ_JAAZWO010000022.1"/>
</dbReference>
<feature type="transmembrane region" description="Helical" evidence="9">
    <location>
        <begin position="386"/>
        <end position="407"/>
    </location>
</feature>
<keyword evidence="8 9" id="KW-0472">Membrane</keyword>
<dbReference type="PANTHER" id="PTHR30330">
    <property type="entry name" value="AGSS FAMILY TRANSPORTER, SODIUM-ALANINE"/>
    <property type="match status" value="1"/>
</dbReference>
<evidence type="ECO:0000256" key="3">
    <source>
        <dbReference type="ARBA" id="ARBA00022448"/>
    </source>
</evidence>
<keyword evidence="4 9" id="KW-1003">Cell membrane</keyword>
<reference evidence="10 11" key="1">
    <citation type="submission" date="2020-04" db="EMBL/GenBank/DDBJ databases">
        <title>Genomic insights into acetone-butanol-ethanol (ABE) fermentation by sequencing solventogenic clostridia strains.</title>
        <authorList>
            <person name="Brown S."/>
        </authorList>
    </citation>
    <scope>NUCLEOTIDE SEQUENCE [LARGE SCALE GENOMIC DNA]</scope>
    <source>
        <strain evidence="10 11">DJ011</strain>
    </source>
</reference>
<comment type="subcellular location">
    <subcellularLocation>
        <location evidence="1 9">Cell membrane</location>
        <topology evidence="1 9">Multi-pass membrane protein</topology>
    </subcellularLocation>
</comment>
<evidence type="ECO:0000256" key="4">
    <source>
        <dbReference type="ARBA" id="ARBA00022475"/>
    </source>
</evidence>
<comment type="similarity">
    <text evidence="2 9">Belongs to the alanine or glycine:cation symporter (AGCS) (TC 2.A.25) family.</text>
</comment>
<evidence type="ECO:0000256" key="2">
    <source>
        <dbReference type="ARBA" id="ARBA00009261"/>
    </source>
</evidence>
<dbReference type="GO" id="GO:0005283">
    <property type="term" value="F:amino acid:sodium symporter activity"/>
    <property type="evidence" value="ECO:0007669"/>
    <property type="project" value="InterPro"/>
</dbReference>
<feature type="transmembrane region" description="Helical" evidence="9">
    <location>
        <begin position="296"/>
        <end position="318"/>
    </location>
</feature>
<evidence type="ECO:0000256" key="5">
    <source>
        <dbReference type="ARBA" id="ARBA00022692"/>
    </source>
</evidence>
<evidence type="ECO:0000313" key="10">
    <source>
        <dbReference type="EMBL" id="MBC2399093.1"/>
    </source>
</evidence>
<feature type="transmembrane region" description="Helical" evidence="9">
    <location>
        <begin position="143"/>
        <end position="162"/>
    </location>
</feature>
<dbReference type="PRINTS" id="PR00175">
    <property type="entry name" value="NAALASMPORT"/>
</dbReference>
<accession>A0A923EE15</accession>
<evidence type="ECO:0000256" key="7">
    <source>
        <dbReference type="ARBA" id="ARBA00022989"/>
    </source>
</evidence>
<evidence type="ECO:0000256" key="1">
    <source>
        <dbReference type="ARBA" id="ARBA00004651"/>
    </source>
</evidence>